<evidence type="ECO:0000313" key="2">
    <source>
        <dbReference type="Proteomes" id="UP000004277"/>
    </source>
</evidence>
<comment type="caution">
    <text evidence="1">The sequence shown here is derived from an EMBL/GenBank/DDBJ whole genome shotgun (WGS) entry which is preliminary data.</text>
</comment>
<proteinExistence type="predicted"/>
<dbReference type="Proteomes" id="UP000004277">
    <property type="component" value="Unassembled WGS sequence"/>
</dbReference>
<protein>
    <submittedName>
        <fullName evidence="1">SDR family oxidoreductase</fullName>
    </submittedName>
</protein>
<name>A0ACD3SQ96_9BURK</name>
<organism evidence="1 2">
    <name type="scientific">Imbroritus primus</name>
    <dbReference type="NCBI Taxonomy" id="3058603"/>
    <lineage>
        <taxon>Bacteria</taxon>
        <taxon>Pseudomonadati</taxon>
        <taxon>Pseudomonadota</taxon>
        <taxon>Betaproteobacteria</taxon>
        <taxon>Burkholderiales</taxon>
        <taxon>Burkholderiaceae</taxon>
        <taxon>Imbroritus</taxon>
    </lineage>
</organism>
<reference evidence="1" key="1">
    <citation type="submission" date="2019-05" db="EMBL/GenBank/DDBJ databases">
        <title>Revised genome assembly of Burkholderiaceae (previously Ralstonia) sp. PBA.</title>
        <authorList>
            <person name="Gan H.M."/>
        </authorList>
    </citation>
    <scope>NUCLEOTIDE SEQUENCE</scope>
    <source>
        <strain evidence="1">PBA</strain>
    </source>
</reference>
<gene>
    <name evidence="1" type="ORF">MW7_006895</name>
</gene>
<dbReference type="EMBL" id="AKCV02000015">
    <property type="protein sequence ID" value="TMS58454.1"/>
    <property type="molecule type" value="Genomic_DNA"/>
</dbReference>
<sequence>MKPHTALITGAASGIGLALAQRMAQAGHPLYLTDRSEEIFKVADALSAHGTQVWAGTADLAIEADLKRVARDALDKLQGCAILVNCAGMTLKVNGGPIPLEDLDIDAWERLHRVNLVAPMVMCREIVPQMAKAGYGRVVNVASRAGRMHVPPAGLEYHASKAGLIGASRALAGIYAKHGVTVNCVAPGRVDTPMCAATNADLLAQAKAAIPAGRFASADEIAASIEFLVSPGASYITGSCLDVTGGVYMN</sequence>
<keyword evidence="2" id="KW-1185">Reference proteome</keyword>
<evidence type="ECO:0000313" key="1">
    <source>
        <dbReference type="EMBL" id="TMS58454.1"/>
    </source>
</evidence>
<accession>A0ACD3SQ96</accession>